<dbReference type="InterPro" id="IPR000782">
    <property type="entry name" value="FAS1_domain"/>
</dbReference>
<dbReference type="InterPro" id="IPR050904">
    <property type="entry name" value="Adhesion/Biosynth-related"/>
</dbReference>
<dbReference type="SMART" id="SM00554">
    <property type="entry name" value="FAS1"/>
    <property type="match status" value="1"/>
</dbReference>
<name>A0A6J7UUS9_9ZZZZ</name>
<dbReference type="GO" id="GO:0005615">
    <property type="term" value="C:extracellular space"/>
    <property type="evidence" value="ECO:0007669"/>
    <property type="project" value="TreeGrafter"/>
</dbReference>
<evidence type="ECO:0000313" key="2">
    <source>
        <dbReference type="EMBL" id="CAB5068268.1"/>
    </source>
</evidence>
<accession>A0A6J7UUS9</accession>
<evidence type="ECO:0000259" key="1">
    <source>
        <dbReference type="PROSITE" id="PS50213"/>
    </source>
</evidence>
<dbReference type="FunFam" id="2.30.180.10:FF:000032">
    <property type="entry name" value="Fasciclin domain-containing protein, putative"/>
    <property type="match status" value="1"/>
</dbReference>
<protein>
    <submittedName>
        <fullName evidence="2">Unannotated protein</fullName>
    </submittedName>
</protein>
<dbReference type="Gene3D" id="2.30.180.10">
    <property type="entry name" value="FAS1 domain"/>
    <property type="match status" value="1"/>
</dbReference>
<dbReference type="PANTHER" id="PTHR10900">
    <property type="entry name" value="PERIOSTIN-RELATED"/>
    <property type="match status" value="1"/>
</dbReference>
<dbReference type="AlphaFoldDB" id="A0A6J7UUS9"/>
<dbReference type="PANTHER" id="PTHR10900:SF77">
    <property type="entry name" value="FI19380P1"/>
    <property type="match status" value="1"/>
</dbReference>
<dbReference type="Pfam" id="PF02469">
    <property type="entry name" value="Fasciclin"/>
    <property type="match status" value="1"/>
</dbReference>
<feature type="domain" description="FAS1" evidence="1">
    <location>
        <begin position="1"/>
        <end position="115"/>
    </location>
</feature>
<dbReference type="PROSITE" id="PS50213">
    <property type="entry name" value="FAS1"/>
    <property type="match status" value="1"/>
</dbReference>
<reference evidence="2" key="1">
    <citation type="submission" date="2020-05" db="EMBL/GenBank/DDBJ databases">
        <authorList>
            <person name="Chiriac C."/>
            <person name="Salcher M."/>
            <person name="Ghai R."/>
            <person name="Kavagutti S V."/>
        </authorList>
    </citation>
    <scope>NUCLEOTIDE SEQUENCE</scope>
</reference>
<sequence length="119" mass="12193">MAAGLVDTLKGAGPFTVFAPTNEAFAAALTALKITKEALFADKALLTKILTYHVVSGAVLAADVLKLDGQEVTTLGGLTFKVTIDGDKVMVNTSNVIKTDILASNGVVHVIDAVLVPAA</sequence>
<proteinExistence type="predicted"/>
<organism evidence="2">
    <name type="scientific">freshwater metagenome</name>
    <dbReference type="NCBI Taxonomy" id="449393"/>
    <lineage>
        <taxon>unclassified sequences</taxon>
        <taxon>metagenomes</taxon>
        <taxon>ecological metagenomes</taxon>
    </lineage>
</organism>
<gene>
    <name evidence="2" type="ORF">UFOPK4306_02342</name>
</gene>
<dbReference type="InterPro" id="IPR036378">
    <property type="entry name" value="FAS1_dom_sf"/>
</dbReference>
<dbReference type="EMBL" id="CAFBQP010000133">
    <property type="protein sequence ID" value="CAB5068268.1"/>
    <property type="molecule type" value="Genomic_DNA"/>
</dbReference>
<dbReference type="SUPFAM" id="SSF82153">
    <property type="entry name" value="FAS1 domain"/>
    <property type="match status" value="1"/>
</dbReference>